<evidence type="ECO:0000256" key="1">
    <source>
        <dbReference type="ARBA" id="ARBA00004167"/>
    </source>
</evidence>
<keyword evidence="6" id="KW-0325">Glycoprotein</keyword>
<dbReference type="PROSITE" id="PS50024">
    <property type="entry name" value="SEA"/>
    <property type="match status" value="1"/>
</dbReference>
<dbReference type="Pfam" id="PF01390">
    <property type="entry name" value="SEA"/>
    <property type="match status" value="1"/>
</dbReference>
<dbReference type="InterPro" id="IPR002889">
    <property type="entry name" value="WSC_carb-bd"/>
</dbReference>
<evidence type="ECO:0000256" key="4">
    <source>
        <dbReference type="ARBA" id="ARBA00022989"/>
    </source>
</evidence>
<comment type="subcellular location">
    <subcellularLocation>
        <location evidence="1">Membrane</location>
        <topology evidence="1">Single-pass membrane protein</topology>
    </subcellularLocation>
</comment>
<accession>A0A6P8HQ75</accession>
<evidence type="ECO:0000313" key="12">
    <source>
        <dbReference type="RefSeq" id="XP_031557248.1"/>
    </source>
</evidence>
<dbReference type="Pfam" id="PF01822">
    <property type="entry name" value="WSC"/>
    <property type="match status" value="1"/>
</dbReference>
<evidence type="ECO:0000256" key="5">
    <source>
        <dbReference type="ARBA" id="ARBA00023136"/>
    </source>
</evidence>
<dbReference type="InterPro" id="IPR000082">
    <property type="entry name" value="SEA_dom"/>
</dbReference>
<keyword evidence="3 8" id="KW-0732">Signal</keyword>
<dbReference type="AlphaFoldDB" id="A0A6P8HQ75"/>
<evidence type="ECO:0000256" key="2">
    <source>
        <dbReference type="ARBA" id="ARBA00022692"/>
    </source>
</evidence>
<feature type="domain" description="SEA" evidence="9">
    <location>
        <begin position="782"/>
        <end position="898"/>
    </location>
</feature>
<feature type="domain" description="WSC" evidence="10">
    <location>
        <begin position="513"/>
        <end position="604"/>
    </location>
</feature>
<feature type="compositionally biased region" description="Acidic residues" evidence="7">
    <location>
        <begin position="492"/>
        <end position="501"/>
    </location>
</feature>
<proteinExistence type="predicted"/>
<evidence type="ECO:0000259" key="10">
    <source>
        <dbReference type="PROSITE" id="PS51212"/>
    </source>
</evidence>
<keyword evidence="2" id="KW-0812">Transmembrane</keyword>
<keyword evidence="5" id="KW-0472">Membrane</keyword>
<keyword evidence="4" id="KW-1133">Transmembrane helix</keyword>
<dbReference type="Proteomes" id="UP000515163">
    <property type="component" value="Unplaced"/>
</dbReference>
<feature type="compositionally biased region" description="Basic and acidic residues" evidence="7">
    <location>
        <begin position="60"/>
        <end position="69"/>
    </location>
</feature>
<reference evidence="12" key="1">
    <citation type="submission" date="2025-08" db="UniProtKB">
        <authorList>
            <consortium name="RefSeq"/>
        </authorList>
    </citation>
    <scope>IDENTIFICATION</scope>
    <source>
        <tissue evidence="12">Tentacle</tissue>
    </source>
</reference>
<organism evidence="11 12">
    <name type="scientific">Actinia tenebrosa</name>
    <name type="common">Australian red waratah sea anemone</name>
    <dbReference type="NCBI Taxonomy" id="6105"/>
    <lineage>
        <taxon>Eukaryota</taxon>
        <taxon>Metazoa</taxon>
        <taxon>Cnidaria</taxon>
        <taxon>Anthozoa</taxon>
        <taxon>Hexacorallia</taxon>
        <taxon>Actiniaria</taxon>
        <taxon>Actiniidae</taxon>
        <taxon>Actinia</taxon>
    </lineage>
</organism>
<gene>
    <name evidence="12" type="primary">LOC116293891</name>
</gene>
<dbReference type="KEGG" id="aten:116293891"/>
<feature type="compositionally biased region" description="Low complexity" evidence="7">
    <location>
        <begin position="368"/>
        <end position="377"/>
    </location>
</feature>
<feature type="region of interest" description="Disordered" evidence="7">
    <location>
        <begin position="50"/>
        <end position="150"/>
    </location>
</feature>
<feature type="region of interest" description="Disordered" evidence="7">
    <location>
        <begin position="272"/>
        <end position="298"/>
    </location>
</feature>
<evidence type="ECO:0000256" key="8">
    <source>
        <dbReference type="SAM" id="SignalP"/>
    </source>
</evidence>
<feature type="compositionally biased region" description="Basic and acidic residues" evidence="7">
    <location>
        <begin position="105"/>
        <end position="129"/>
    </location>
</feature>
<dbReference type="InParanoid" id="A0A6P8HQ75"/>
<dbReference type="InterPro" id="IPR051836">
    <property type="entry name" value="Kremen_rcpt"/>
</dbReference>
<evidence type="ECO:0000313" key="11">
    <source>
        <dbReference type="Proteomes" id="UP000515163"/>
    </source>
</evidence>
<dbReference type="InterPro" id="IPR036364">
    <property type="entry name" value="SEA_dom_sf"/>
</dbReference>
<dbReference type="GO" id="GO:0005886">
    <property type="term" value="C:plasma membrane"/>
    <property type="evidence" value="ECO:0007669"/>
    <property type="project" value="TreeGrafter"/>
</dbReference>
<keyword evidence="11" id="KW-1185">Reference proteome</keyword>
<feature type="region of interest" description="Disordered" evidence="7">
    <location>
        <begin position="355"/>
        <end position="377"/>
    </location>
</feature>
<dbReference type="OrthoDB" id="5964373at2759"/>
<evidence type="ECO:0000256" key="3">
    <source>
        <dbReference type="ARBA" id="ARBA00022729"/>
    </source>
</evidence>
<dbReference type="Gene3D" id="3.30.70.960">
    <property type="entry name" value="SEA domain"/>
    <property type="match status" value="1"/>
</dbReference>
<dbReference type="RefSeq" id="XP_031557248.1">
    <property type="nucleotide sequence ID" value="XM_031701388.1"/>
</dbReference>
<feature type="chain" id="PRO_5028440613" evidence="8">
    <location>
        <begin position="22"/>
        <end position="953"/>
    </location>
</feature>
<evidence type="ECO:0000259" key="9">
    <source>
        <dbReference type="PROSITE" id="PS50024"/>
    </source>
</evidence>
<feature type="region of interest" description="Disordered" evidence="7">
    <location>
        <begin position="481"/>
        <end position="501"/>
    </location>
</feature>
<dbReference type="GeneID" id="116293891"/>
<protein>
    <submittedName>
        <fullName evidence="12">Uncharacterized protein LOC116293891</fullName>
    </submittedName>
</protein>
<feature type="signal peptide" evidence="8">
    <location>
        <begin position="1"/>
        <end position="21"/>
    </location>
</feature>
<feature type="compositionally biased region" description="Basic and acidic residues" evidence="7">
    <location>
        <begin position="272"/>
        <end position="285"/>
    </location>
</feature>
<evidence type="ECO:0000256" key="6">
    <source>
        <dbReference type="ARBA" id="ARBA00023180"/>
    </source>
</evidence>
<sequence>MRLRTLLSLTLLGIMIIKSLGVPIERELLRVKRKGEIDEENEEHLLQRRELKPLTRHKRDTVGEHKATEDETQNSRRRRFKSDQENIEEEGENYPNKMAARSSRSSREDKDVTAHGFDRFILPKDDIKGNKQPAKRSIAASGSGLESNFESSASGMWISDSAAKDLLSGKKDNKRSASSLESIVAALSAIKTDQTADFNGDNDGSASGAWVISGSGQEFNTPDDDLPKFFSAAASNSQYHEVGETISGSGSGHEENDVASKQGNLISDLAEEVHQDEKPSNKKEFTQSPAKPLNNETKSIKIHKRDILEQFFGENHKDVLSRSRREQDDKNVKEGFTSFFRNSPNKITSEADLPLIKHEPPPIPAVRSAKGGSKISQKSGSLETVNVGEGLTGLSLVRRFYRDQNMEQTGQTRKVLPKPEHILKDVEAKKYPITKKTEKKVISNHKVTKNNPFEARVVHTKQLPKAHVTIIEEPAVYTKNEEEGMDSSDGGMNEDESDESEPTIEIHERDIREDGYVGCFADQSPDRDLPFALSVRDLTPTTCRLACKKAQHAYAGLQYGYLCRCGDSYGKYTRLGEDQCSTACKGDGTQICGGFFRSSIYATDGVTEPTQGDFFHVESVRPLNAVINKPSSTTNYMPQETAYPSLVPYRKPNQFPYNDPVVQFAPSVQAPTYFSPDEPKVVIHSETPLPEYQAKPPPAVVKANVVNIPVQSLRYIPSVIGNMEQQQQQQYKKSTIARPPAPKVTPQGARVGKLHYLHQQHGVAPKPKPQFEPFSQLDITPGMKTFTGTIKLKQSWLDGLQNDQSPEFKILSGNIEQAFKKMFEKDPNFIKVKVLGFNKGLVKHNPATIRKVVAPFVLTFKKDTVGVENKVSKAIQDTGKLFDMPVYKKSIHIQEYHKAPRPSVTKDKIIARKEVKTETKRSSTTQPKVPYTLELFLMRDPTKIKRSTHPEKQ</sequence>
<evidence type="ECO:0000256" key="7">
    <source>
        <dbReference type="SAM" id="MobiDB-lite"/>
    </source>
</evidence>
<dbReference type="PANTHER" id="PTHR24269">
    <property type="entry name" value="KREMEN PROTEIN"/>
    <property type="match status" value="1"/>
</dbReference>
<name>A0A6P8HQ75_ACTTE</name>
<dbReference type="PANTHER" id="PTHR24269:SF16">
    <property type="entry name" value="PROTEIN SLG1"/>
    <property type="match status" value="1"/>
</dbReference>
<dbReference type="PROSITE" id="PS51212">
    <property type="entry name" value="WSC"/>
    <property type="match status" value="1"/>
</dbReference>
<dbReference type="SMART" id="SM00321">
    <property type="entry name" value="WSC"/>
    <property type="match status" value="1"/>
</dbReference>
<feature type="compositionally biased region" description="Polar residues" evidence="7">
    <location>
        <begin position="286"/>
        <end position="297"/>
    </location>
</feature>